<dbReference type="EMBL" id="OV696687">
    <property type="protein sequence ID" value="CAH1252635.1"/>
    <property type="molecule type" value="Genomic_DNA"/>
</dbReference>
<evidence type="ECO:0000313" key="1">
    <source>
        <dbReference type="EMBL" id="CAH1252635.1"/>
    </source>
</evidence>
<accession>A0A8K0EIG7</accession>
<name>A0A8K0EIG7_BRALA</name>
<dbReference type="AlphaFoldDB" id="A0A8K0EIG7"/>
<gene>
    <name evidence="1" type="primary">Hypp968</name>
    <name evidence="1" type="ORF">BLAG_LOCUS12658</name>
</gene>
<organism evidence="1 2">
    <name type="scientific">Branchiostoma lanceolatum</name>
    <name type="common">Common lancelet</name>
    <name type="synonym">Amphioxus lanceolatum</name>
    <dbReference type="NCBI Taxonomy" id="7740"/>
    <lineage>
        <taxon>Eukaryota</taxon>
        <taxon>Metazoa</taxon>
        <taxon>Chordata</taxon>
        <taxon>Cephalochordata</taxon>
        <taxon>Leptocardii</taxon>
        <taxon>Amphioxiformes</taxon>
        <taxon>Branchiostomatidae</taxon>
        <taxon>Branchiostoma</taxon>
    </lineage>
</organism>
<reference evidence="1" key="1">
    <citation type="submission" date="2022-01" db="EMBL/GenBank/DDBJ databases">
        <authorList>
            <person name="Braso-Vives M."/>
        </authorList>
    </citation>
    <scope>NUCLEOTIDE SEQUENCE</scope>
</reference>
<evidence type="ECO:0000313" key="2">
    <source>
        <dbReference type="Proteomes" id="UP000838412"/>
    </source>
</evidence>
<protein>
    <submittedName>
        <fullName evidence="1">Hypp968 protein</fullName>
    </submittedName>
</protein>
<sequence>MTGSSCQFRFPESEEEAVRAPNITRNSTHLLDSHQLWLRHHSQEEWTKDREWLTVVVLIDTANSHPVFRTKDRERLTVVVLINTANSHPVFRTKGRQRLTVVVLTDTAKSHPVFRTKDMAPLSTYSFLFTFV</sequence>
<proteinExistence type="predicted"/>
<dbReference type="Proteomes" id="UP000838412">
    <property type="component" value="Chromosome 2"/>
</dbReference>
<keyword evidence="2" id="KW-1185">Reference proteome</keyword>